<dbReference type="EMBL" id="BARV01016183">
    <property type="protein sequence ID" value="GAI24073.1"/>
    <property type="molecule type" value="Genomic_DNA"/>
</dbReference>
<feature type="non-terminal residue" evidence="1">
    <location>
        <position position="1"/>
    </location>
</feature>
<organism evidence="1">
    <name type="scientific">marine sediment metagenome</name>
    <dbReference type="NCBI Taxonomy" id="412755"/>
    <lineage>
        <taxon>unclassified sequences</taxon>
        <taxon>metagenomes</taxon>
        <taxon>ecological metagenomes</taxon>
    </lineage>
</organism>
<protein>
    <submittedName>
        <fullName evidence="1">Uncharacterized protein</fullName>
    </submittedName>
</protein>
<evidence type="ECO:0000313" key="1">
    <source>
        <dbReference type="EMBL" id="GAI24073.1"/>
    </source>
</evidence>
<feature type="non-terminal residue" evidence="1">
    <location>
        <position position="289"/>
    </location>
</feature>
<accession>X1LYC7</accession>
<comment type="caution">
    <text evidence="1">The sequence shown here is derived from an EMBL/GenBank/DDBJ whole genome shotgun (WGS) entry which is preliminary data.</text>
</comment>
<sequence length="289" mass="31346">NYPGTTILPSTYTFTVGVESWKDNGIHIFEATGDTDTVRLTYAPYPTAQTRVTVRDFDNPSKSTDTYVTIANKPVPPGSIQITYPDPPKTLTAGELVDCTALVKDEYGNRVSDYTGTVYFYSDDSNASLPANYTFTTGGGADNGQHTWGVATSTYVVLKTATQTGWKITITDTEQSSITGEKTGIIVNVGTPDTFEVKVDTTPVITAGDGKSVYVRVTDSCGNTVEDYIETIAFGSDDLQAELPSNYTFQLSDQGEHTFEGTTSTDTVRLKTKGTRSVEVYQTDIPTRE</sequence>
<reference evidence="1" key="1">
    <citation type="journal article" date="2014" name="Front. Microbiol.">
        <title>High frequency of phylogenetically diverse reductive dehalogenase-homologous genes in deep subseafloor sedimentary metagenomes.</title>
        <authorList>
            <person name="Kawai M."/>
            <person name="Futagami T."/>
            <person name="Toyoda A."/>
            <person name="Takaki Y."/>
            <person name="Nishi S."/>
            <person name="Hori S."/>
            <person name="Arai W."/>
            <person name="Tsubouchi T."/>
            <person name="Morono Y."/>
            <person name="Uchiyama I."/>
            <person name="Ito T."/>
            <person name="Fujiyama A."/>
            <person name="Inagaki F."/>
            <person name="Takami H."/>
        </authorList>
    </citation>
    <scope>NUCLEOTIDE SEQUENCE</scope>
    <source>
        <strain evidence="1">Expedition CK06-06</strain>
    </source>
</reference>
<name>X1LYC7_9ZZZZ</name>
<gene>
    <name evidence="1" type="ORF">S06H3_27836</name>
</gene>
<proteinExistence type="predicted"/>
<dbReference type="AlphaFoldDB" id="X1LYC7"/>